<proteinExistence type="predicted"/>
<comment type="caution">
    <text evidence="2">The sequence shown here is derived from an EMBL/GenBank/DDBJ whole genome shotgun (WGS) entry which is preliminary data.</text>
</comment>
<dbReference type="OrthoDB" id="5519740at2759"/>
<accession>A0A9N9JTD1</accession>
<sequence length="86" mass="9394">SDAPDASARRLSFRPAHLSRAAKFKESGLIVAGGAILSDTKSEDAEMVGSVLIMDADSEEEVRKFLEEDPYVVNKVWGGYEIMGFK</sequence>
<reference evidence="2" key="1">
    <citation type="submission" date="2021-06" db="EMBL/GenBank/DDBJ databases">
        <authorList>
            <person name="Kallberg Y."/>
            <person name="Tangrot J."/>
            <person name="Rosling A."/>
        </authorList>
    </citation>
    <scope>NUCLEOTIDE SEQUENCE</scope>
    <source>
        <strain evidence="2">MA453B</strain>
    </source>
</reference>
<dbReference type="InterPro" id="IPR051807">
    <property type="entry name" value="Sec-metab_biosynth-assoc"/>
</dbReference>
<dbReference type="Gene3D" id="3.30.70.1060">
    <property type="entry name" value="Dimeric alpha+beta barrel"/>
    <property type="match status" value="1"/>
</dbReference>
<dbReference type="AlphaFoldDB" id="A0A9N9JTD1"/>
<feature type="non-terminal residue" evidence="2">
    <location>
        <position position="1"/>
    </location>
</feature>
<dbReference type="PANTHER" id="PTHR33606">
    <property type="entry name" value="PROTEIN YCII"/>
    <property type="match status" value="1"/>
</dbReference>
<dbReference type="Proteomes" id="UP000789405">
    <property type="component" value="Unassembled WGS sequence"/>
</dbReference>
<keyword evidence="3" id="KW-1185">Reference proteome</keyword>
<dbReference type="Pfam" id="PF03795">
    <property type="entry name" value="YCII"/>
    <property type="match status" value="1"/>
</dbReference>
<name>A0A9N9JTD1_9GLOM</name>
<evidence type="ECO:0000313" key="2">
    <source>
        <dbReference type="EMBL" id="CAG8791076.1"/>
    </source>
</evidence>
<organism evidence="2 3">
    <name type="scientific">Dentiscutata erythropus</name>
    <dbReference type="NCBI Taxonomy" id="1348616"/>
    <lineage>
        <taxon>Eukaryota</taxon>
        <taxon>Fungi</taxon>
        <taxon>Fungi incertae sedis</taxon>
        <taxon>Mucoromycota</taxon>
        <taxon>Glomeromycotina</taxon>
        <taxon>Glomeromycetes</taxon>
        <taxon>Diversisporales</taxon>
        <taxon>Gigasporaceae</taxon>
        <taxon>Dentiscutata</taxon>
    </lineage>
</organism>
<evidence type="ECO:0000313" key="3">
    <source>
        <dbReference type="Proteomes" id="UP000789405"/>
    </source>
</evidence>
<dbReference type="PANTHER" id="PTHR33606:SF3">
    <property type="entry name" value="PROTEIN YCII"/>
    <property type="match status" value="1"/>
</dbReference>
<protein>
    <submittedName>
        <fullName evidence="2">11637_t:CDS:1</fullName>
    </submittedName>
</protein>
<gene>
    <name evidence="2" type="ORF">DERYTH_LOCUS21443</name>
</gene>
<dbReference type="EMBL" id="CAJVPY010027364">
    <property type="protein sequence ID" value="CAG8791076.1"/>
    <property type="molecule type" value="Genomic_DNA"/>
</dbReference>
<evidence type="ECO:0000259" key="1">
    <source>
        <dbReference type="Pfam" id="PF03795"/>
    </source>
</evidence>
<dbReference type="SUPFAM" id="SSF54909">
    <property type="entry name" value="Dimeric alpha+beta barrel"/>
    <property type="match status" value="1"/>
</dbReference>
<dbReference type="InterPro" id="IPR005545">
    <property type="entry name" value="YCII"/>
</dbReference>
<dbReference type="InterPro" id="IPR011008">
    <property type="entry name" value="Dimeric_a/b-barrel"/>
</dbReference>
<feature type="domain" description="YCII-related" evidence="1">
    <location>
        <begin position="2"/>
        <end position="86"/>
    </location>
</feature>